<evidence type="ECO:0000256" key="1">
    <source>
        <dbReference type="ARBA" id="ARBA00022490"/>
    </source>
</evidence>
<comment type="similarity">
    <text evidence="3">Belongs to the FdhD family.</text>
</comment>
<dbReference type="AlphaFoldDB" id="A0A1G9HGJ5"/>
<dbReference type="GO" id="GO:0097163">
    <property type="term" value="F:sulfur carrier activity"/>
    <property type="evidence" value="ECO:0007669"/>
    <property type="project" value="UniProtKB-UniRule"/>
</dbReference>
<dbReference type="STRING" id="393762.SAMN05660472_02650"/>
<proteinExistence type="inferred from homology"/>
<dbReference type="EMBL" id="FNFP01000008">
    <property type="protein sequence ID" value="SDL11613.1"/>
    <property type="molecule type" value="Genomic_DNA"/>
</dbReference>
<dbReference type="HAMAP" id="MF_00187">
    <property type="entry name" value="FdhD"/>
    <property type="match status" value="1"/>
</dbReference>
<dbReference type="Proteomes" id="UP000198718">
    <property type="component" value="Unassembled WGS sequence"/>
</dbReference>
<organism evidence="4 5">
    <name type="scientific">Natronincola ferrireducens</name>
    <dbReference type="NCBI Taxonomy" id="393762"/>
    <lineage>
        <taxon>Bacteria</taxon>
        <taxon>Bacillati</taxon>
        <taxon>Bacillota</taxon>
        <taxon>Clostridia</taxon>
        <taxon>Peptostreptococcales</taxon>
        <taxon>Natronincolaceae</taxon>
        <taxon>Natronincola</taxon>
    </lineage>
</organism>
<keyword evidence="5" id="KW-1185">Reference proteome</keyword>
<feature type="binding site" evidence="3">
    <location>
        <begin position="243"/>
        <end position="248"/>
    </location>
    <ligand>
        <name>Mo-bis(molybdopterin guanine dinucleotide)</name>
        <dbReference type="ChEBI" id="CHEBI:60539"/>
    </ligand>
</feature>
<dbReference type="SUPFAM" id="SSF53927">
    <property type="entry name" value="Cytidine deaminase-like"/>
    <property type="match status" value="1"/>
</dbReference>
<dbReference type="NCBIfam" id="TIGR00129">
    <property type="entry name" value="fdhD_narQ"/>
    <property type="match status" value="1"/>
</dbReference>
<dbReference type="GO" id="GO:0006777">
    <property type="term" value="P:Mo-molybdopterin cofactor biosynthetic process"/>
    <property type="evidence" value="ECO:0007669"/>
    <property type="project" value="UniProtKB-UniRule"/>
</dbReference>
<evidence type="ECO:0000313" key="4">
    <source>
        <dbReference type="EMBL" id="SDL11613.1"/>
    </source>
</evidence>
<evidence type="ECO:0000256" key="2">
    <source>
        <dbReference type="ARBA" id="ARBA00023150"/>
    </source>
</evidence>
<sequence>MSYTKEIVIDRIKGYTRETVEDVVITEYPFTIFINGEEFITLLCSPKGLDYLAVGFLISEGIIKSKEQIESIYINEEKGHGYVVVKNKSPFAEKLFGKRTVTTGCGKGTVFYNVLDSLGSEAIKNEIKVKAEEIWDLSSQLNEMSNLFKETGGVHACALCNRHEVLLFHEDVGRHNALDKVIGEAFLKDMDLVDKLLITTGRISSEMIIKTSKRKIPFIISRSAPTDLSVNIAKALNITLIGFARGKRLNIYNNKKNVLIDQ</sequence>
<dbReference type="PIRSF" id="PIRSF015626">
    <property type="entry name" value="FdhD"/>
    <property type="match status" value="1"/>
</dbReference>
<name>A0A1G9HGJ5_9FIRM</name>
<reference evidence="4 5" key="1">
    <citation type="submission" date="2016-10" db="EMBL/GenBank/DDBJ databases">
        <authorList>
            <person name="de Groot N.N."/>
        </authorList>
    </citation>
    <scope>NUCLEOTIDE SEQUENCE [LARGE SCALE GENOMIC DNA]</scope>
    <source>
        <strain evidence="4 5">DSM 18346</strain>
    </source>
</reference>
<evidence type="ECO:0000256" key="3">
    <source>
        <dbReference type="HAMAP-Rule" id="MF_00187"/>
    </source>
</evidence>
<dbReference type="InterPro" id="IPR003786">
    <property type="entry name" value="FdhD"/>
</dbReference>
<dbReference type="InterPro" id="IPR016193">
    <property type="entry name" value="Cytidine_deaminase-like"/>
</dbReference>
<dbReference type="Gene3D" id="3.10.20.10">
    <property type="match status" value="1"/>
</dbReference>
<dbReference type="GO" id="GO:0005737">
    <property type="term" value="C:cytoplasm"/>
    <property type="evidence" value="ECO:0007669"/>
    <property type="project" value="UniProtKB-SubCell"/>
</dbReference>
<dbReference type="GO" id="GO:0016783">
    <property type="term" value="F:sulfurtransferase activity"/>
    <property type="evidence" value="ECO:0007669"/>
    <property type="project" value="InterPro"/>
</dbReference>
<gene>
    <name evidence="3" type="primary">fdhD</name>
    <name evidence="4" type="ORF">SAMN05660472_02650</name>
</gene>
<dbReference type="RefSeq" id="WP_090554415.1">
    <property type="nucleotide sequence ID" value="NZ_FNFP01000008.1"/>
</dbReference>
<keyword evidence="1 3" id="KW-0963">Cytoplasm</keyword>
<protein>
    <recommendedName>
        <fullName evidence="3">Sulfur carrier protein FdhD</fullName>
    </recommendedName>
</protein>
<dbReference type="PANTHER" id="PTHR30592">
    <property type="entry name" value="FORMATE DEHYDROGENASE"/>
    <property type="match status" value="1"/>
</dbReference>
<comment type="subcellular location">
    <subcellularLocation>
        <location evidence="3">Cytoplasm</location>
    </subcellularLocation>
</comment>
<keyword evidence="2 3" id="KW-0501">Molybdenum cofactor biosynthesis</keyword>
<dbReference type="OrthoDB" id="9782042at2"/>
<accession>A0A1G9HGJ5</accession>
<dbReference type="Gene3D" id="3.40.140.10">
    <property type="entry name" value="Cytidine Deaminase, domain 2"/>
    <property type="match status" value="1"/>
</dbReference>
<dbReference type="Pfam" id="PF02634">
    <property type="entry name" value="FdhD-NarQ"/>
    <property type="match status" value="1"/>
</dbReference>
<dbReference type="PANTHER" id="PTHR30592:SF1">
    <property type="entry name" value="SULFUR CARRIER PROTEIN FDHD"/>
    <property type="match status" value="1"/>
</dbReference>
<comment type="function">
    <text evidence="3">Required for formate dehydrogenase (FDH) activity. Acts as a sulfur carrier protein that transfers sulfur from IscS to the molybdenum cofactor prior to its insertion into FDH.</text>
</comment>
<evidence type="ECO:0000313" key="5">
    <source>
        <dbReference type="Proteomes" id="UP000198718"/>
    </source>
</evidence>
<feature type="active site" description="Cysteine persulfide intermediate" evidence="3">
    <location>
        <position position="105"/>
    </location>
</feature>